<keyword evidence="3" id="KW-1185">Reference proteome</keyword>
<dbReference type="Proteomes" id="UP000028549">
    <property type="component" value="Unassembled WGS sequence"/>
</dbReference>
<keyword evidence="1" id="KW-0472">Membrane</keyword>
<name>A0A084H042_METID</name>
<keyword evidence="1" id="KW-1133">Transmembrane helix</keyword>
<comment type="caution">
    <text evidence="2">The sequence shown here is derived from an EMBL/GenBank/DDBJ whole genome shotgun (WGS) entry which is preliminary data.</text>
</comment>
<dbReference type="STRING" id="246786.GS18_0209030"/>
<feature type="transmembrane region" description="Helical" evidence="1">
    <location>
        <begin position="131"/>
        <end position="157"/>
    </location>
</feature>
<evidence type="ECO:0008006" key="4">
    <source>
        <dbReference type="Google" id="ProtNLM"/>
    </source>
</evidence>
<feature type="transmembrane region" description="Helical" evidence="1">
    <location>
        <begin position="99"/>
        <end position="119"/>
    </location>
</feature>
<feature type="transmembrane region" description="Helical" evidence="1">
    <location>
        <begin position="163"/>
        <end position="181"/>
    </location>
</feature>
<reference evidence="2 3" key="1">
    <citation type="journal article" date="2005" name="Int. J. Syst. Evol. Microbiol.">
        <title>Bacillus cibi sp. nov., isolated from jeotgal, a traditional Korean fermented seafood.</title>
        <authorList>
            <person name="Yoon J.H."/>
            <person name="Lee C.H."/>
            <person name="Oh T.K."/>
        </authorList>
    </citation>
    <scope>NUCLEOTIDE SEQUENCE [LARGE SCALE GENOMIC DNA]</scope>
    <source>
        <strain evidence="2 3">DSM 16189</strain>
    </source>
</reference>
<dbReference type="InterPro" id="IPR053170">
    <property type="entry name" value="Transcription_regulator"/>
</dbReference>
<proteinExistence type="predicted"/>
<protein>
    <recommendedName>
        <fullName evidence="4">Hydrolase</fullName>
    </recommendedName>
</protein>
<keyword evidence="1" id="KW-0812">Transmembrane</keyword>
<dbReference type="RefSeq" id="WP_029565999.1">
    <property type="nucleotide sequence ID" value="NZ_JNVC02000004.1"/>
</dbReference>
<dbReference type="PANTHER" id="PTHR40031:SF1">
    <property type="entry name" value="MEMBRANE-BOUND METAL-DEPENDENT HYDROLASE"/>
    <property type="match status" value="1"/>
</dbReference>
<dbReference type="PANTHER" id="PTHR40031">
    <property type="entry name" value="HYPOTHETICAL MEMBRANE SPANNING PROTEIN"/>
    <property type="match status" value="1"/>
</dbReference>
<organism evidence="2 3">
    <name type="scientific">Metabacillus indicus</name>
    <name type="common">Bacillus indicus</name>
    <dbReference type="NCBI Taxonomy" id="246786"/>
    <lineage>
        <taxon>Bacteria</taxon>
        <taxon>Bacillati</taxon>
        <taxon>Bacillota</taxon>
        <taxon>Bacilli</taxon>
        <taxon>Bacillales</taxon>
        <taxon>Bacillaceae</taxon>
        <taxon>Metabacillus</taxon>
    </lineage>
</organism>
<feature type="transmembrane region" description="Helical" evidence="1">
    <location>
        <begin position="73"/>
        <end position="93"/>
    </location>
</feature>
<dbReference type="InterPro" id="IPR007404">
    <property type="entry name" value="YdjM-like"/>
</dbReference>
<accession>A0A084H042</accession>
<dbReference type="OrthoDB" id="110250at2"/>
<dbReference type="AlphaFoldDB" id="A0A084H042"/>
<dbReference type="Pfam" id="PF04307">
    <property type="entry name" value="YdjM"/>
    <property type="match status" value="1"/>
</dbReference>
<evidence type="ECO:0000313" key="2">
    <source>
        <dbReference type="EMBL" id="KEZ52954.1"/>
    </source>
</evidence>
<gene>
    <name evidence="2" type="ORF">GS18_0209030</name>
</gene>
<sequence>MDTSTHIIMGFGLAGLAYIDPAVGQNPELVAAVMAGTVLGSNAPDFDYALRVFKGKGMYTEHHRGLSHSVPAWFIWSFLLTAIIFVFSPALSGQEAMHLFGWTFAAVLIHVLFDLFNAYGTQAARPFTKKWLSLNFIPLFDPLIVFLNIAGFALWTAGESPGLIFSVIYTIILVYVIERFFSSRRALAQIRNELRESSVLTVVPTIRWSVWQFVSETESGFTTGELRSGKVRPVHSFEKTKHGLISAAEKDQNVRHFLKNSKHVHSIVIPAPSGYEVRFFDLRFRTKNHYPYMAVCLLARNGTILSSQTGWIHQTGKLHSTLLPGNSSGTAGLDA</sequence>
<dbReference type="EMBL" id="JNVC02000004">
    <property type="protein sequence ID" value="KEZ52954.1"/>
    <property type="molecule type" value="Genomic_DNA"/>
</dbReference>
<evidence type="ECO:0000313" key="3">
    <source>
        <dbReference type="Proteomes" id="UP000028549"/>
    </source>
</evidence>
<evidence type="ECO:0000256" key="1">
    <source>
        <dbReference type="SAM" id="Phobius"/>
    </source>
</evidence>